<dbReference type="EMBL" id="LN679107">
    <property type="protein sequence ID" value="CEL63161.1"/>
    <property type="molecule type" value="Genomic_DNA"/>
</dbReference>
<protein>
    <recommendedName>
        <fullName evidence="4">Cyclin N-terminal domain-containing protein</fullName>
    </recommendedName>
</protein>
<dbReference type="AlphaFoldDB" id="A0A0B7FZ02"/>
<sequence>MFTSTNKPTNSSTLTSTYSTVHSDVSFAMSGPSAHSVPTTTRSSELVSLRGPRRAYKQVMAKLRTGLISLKLKTKKAKKTVTGGQLAPAAADAPAEKFGRPTRAVTLPDAYYGWEHAAKTSAQYIMKLFDCPSSLPGTCPDDEYPELAEFIAYALFICQFELHVNDYALCFLWRLKEKHPEFEPPYGHGIYLAALSLAAKMTGHEDFSPECLAMAGQWIFSNAKLELSEHCLSGMLLWKLDMNEEQMESIMEHIRVGNEPTMDSIPLPPDYYDDDDSSICSVDTSSSLSTCSIVSTWSLVSMRGWDESMRGDSAIMTAPDEKVNTSPYGDAEIWTSLPTSSASAQSTPRS</sequence>
<feature type="compositionally biased region" description="Polar residues" evidence="1">
    <location>
        <begin position="36"/>
        <end position="46"/>
    </location>
</feature>
<feature type="region of interest" description="Disordered" evidence="1">
    <location>
        <begin position="30"/>
        <end position="49"/>
    </location>
</feature>
<evidence type="ECO:0000256" key="1">
    <source>
        <dbReference type="SAM" id="MobiDB-lite"/>
    </source>
</evidence>
<reference evidence="2 3" key="1">
    <citation type="submission" date="2014-11" db="EMBL/GenBank/DDBJ databases">
        <authorList>
            <person name="Wibberg Daniel"/>
        </authorList>
    </citation>
    <scope>NUCLEOTIDE SEQUENCE [LARGE SCALE GENOMIC DNA]</scope>
    <source>
        <strain evidence="2">Rhizoctonia solani AG1-IB 7/3/14</strain>
    </source>
</reference>
<dbReference type="OrthoDB" id="244495at2759"/>
<evidence type="ECO:0008006" key="4">
    <source>
        <dbReference type="Google" id="ProtNLM"/>
    </source>
</evidence>
<dbReference type="STRING" id="1108050.A0A0B7FZ02"/>
<keyword evidence="3" id="KW-1185">Reference proteome</keyword>
<accession>A0A0B7FZ02</accession>
<evidence type="ECO:0000313" key="2">
    <source>
        <dbReference type="EMBL" id="CEL63161.1"/>
    </source>
</evidence>
<proteinExistence type="predicted"/>
<gene>
    <name evidence="2" type="ORF">RSOLAG1IB_05201</name>
</gene>
<feature type="compositionally biased region" description="Polar residues" evidence="1">
    <location>
        <begin position="336"/>
        <end position="350"/>
    </location>
</feature>
<name>A0A0B7FZ02_THACB</name>
<dbReference type="Proteomes" id="UP000059188">
    <property type="component" value="Unassembled WGS sequence"/>
</dbReference>
<organism evidence="2 3">
    <name type="scientific">Thanatephorus cucumeris (strain AG1-IB / isolate 7/3/14)</name>
    <name type="common">Lettuce bottom rot fungus</name>
    <name type="synonym">Rhizoctonia solani</name>
    <dbReference type="NCBI Taxonomy" id="1108050"/>
    <lineage>
        <taxon>Eukaryota</taxon>
        <taxon>Fungi</taxon>
        <taxon>Dikarya</taxon>
        <taxon>Basidiomycota</taxon>
        <taxon>Agaricomycotina</taxon>
        <taxon>Agaricomycetes</taxon>
        <taxon>Cantharellales</taxon>
        <taxon>Ceratobasidiaceae</taxon>
        <taxon>Rhizoctonia</taxon>
        <taxon>Rhizoctonia solani AG-1</taxon>
    </lineage>
</organism>
<evidence type="ECO:0000313" key="3">
    <source>
        <dbReference type="Proteomes" id="UP000059188"/>
    </source>
</evidence>
<feature type="region of interest" description="Disordered" evidence="1">
    <location>
        <begin position="320"/>
        <end position="350"/>
    </location>
</feature>